<dbReference type="SUPFAM" id="SSF53850">
    <property type="entry name" value="Periplasmic binding protein-like II"/>
    <property type="match status" value="1"/>
</dbReference>
<keyword evidence="2" id="KW-0732">Signal</keyword>
<dbReference type="GO" id="GO:1904680">
    <property type="term" value="F:peptide transmembrane transporter activity"/>
    <property type="evidence" value="ECO:0007669"/>
    <property type="project" value="TreeGrafter"/>
</dbReference>
<proteinExistence type="predicted"/>
<evidence type="ECO:0000313" key="4">
    <source>
        <dbReference type="EMBL" id="BAG19836.1"/>
    </source>
</evidence>
<organism evidence="4 5">
    <name type="scientific">Streptomyces griseus subsp. griseus (strain JCM 4626 / CBS 651.72 / NBRC 13350 / KCC S-0626 / ISP 5235)</name>
    <dbReference type="NCBI Taxonomy" id="455632"/>
    <lineage>
        <taxon>Bacteria</taxon>
        <taxon>Bacillati</taxon>
        <taxon>Actinomycetota</taxon>
        <taxon>Actinomycetes</taxon>
        <taxon>Kitasatosporales</taxon>
        <taxon>Streptomycetaceae</taxon>
        <taxon>Streptomyces</taxon>
    </lineage>
</organism>
<dbReference type="PANTHER" id="PTHR30290:SF65">
    <property type="entry name" value="MONOACYL PHOSPHATIDYLINOSITOL TETRAMANNOSIDE-BINDING PROTEIN LPQW-RELATED"/>
    <property type="match status" value="1"/>
</dbReference>
<feature type="region of interest" description="Disordered" evidence="1">
    <location>
        <begin position="1"/>
        <end position="23"/>
    </location>
</feature>
<feature type="domain" description="Solute-binding protein family 5" evidence="3">
    <location>
        <begin position="115"/>
        <end position="483"/>
    </location>
</feature>
<dbReference type="PIRSF" id="PIRSF002741">
    <property type="entry name" value="MppA"/>
    <property type="match status" value="1"/>
</dbReference>
<dbReference type="KEGG" id="sgr:SGR_3007"/>
<dbReference type="GO" id="GO:0042597">
    <property type="term" value="C:periplasmic space"/>
    <property type="evidence" value="ECO:0007669"/>
    <property type="project" value="UniProtKB-ARBA"/>
</dbReference>
<dbReference type="CDD" id="cd00995">
    <property type="entry name" value="PBP2_NikA_DppA_OppA_like"/>
    <property type="match status" value="1"/>
</dbReference>
<dbReference type="Pfam" id="PF00496">
    <property type="entry name" value="SBP_bac_5"/>
    <property type="match status" value="1"/>
</dbReference>
<dbReference type="RefSeq" id="WP_012379575.1">
    <property type="nucleotide sequence ID" value="NC_010572.1"/>
</dbReference>
<accession>B1W542</accession>
<dbReference type="Gene3D" id="3.40.190.10">
    <property type="entry name" value="Periplasmic binding protein-like II"/>
    <property type="match status" value="1"/>
</dbReference>
<dbReference type="InterPro" id="IPR030678">
    <property type="entry name" value="Peptide/Ni-bd"/>
</dbReference>
<sequence length="564" mass="59325">MTHRTPSTPRPPAAAPRRAPRRAAPVAAAVAAALLAAGCSGATEPAGSGAAADASQLTLTPTTAAAKGELAEARWLLEDEPDSLDLDTQGSSAGRVVLTNVCERLYQLQPDMTTKPFLAESAETPDDTTLVLKLRSGVTFHDGTPMTADDVLWSLRRHADPDMEQGDEFANVAAIRKTGDREITLTFKAPDALFLKALAGDAGIVWNKEQVEKAGRDFGTPGQPDACTGPYRLAKWKSGDSITIERYDGYWGEAPLTKRVTFRWATDSALVNALTTGAADGAYAESPNTAAALAGKKGITQHYGPSTSSLVLIPTARGGLKDPAVRRALSLALDRKGIAASGYGGMVQPWSTPVGSGAWGYEKPVFEAAQRAADPVAPASPDAEDIAAAKKLVEESGADPATPIVIGTDASQGRTVVANAVRAALQRIGLTGQIKTVPTAQFEQFYSDPEIRGEIDVLVGDWYISKADPIGFYDNALTGSSNNWVGFADPAYDATVEKALATLDDAERAKLAAEVQKKFTDAAVWISVAQVPSVLVLDEKLTGPPASMAYLYYPWAADLGAKKG</sequence>
<evidence type="ECO:0000256" key="2">
    <source>
        <dbReference type="SAM" id="SignalP"/>
    </source>
</evidence>
<evidence type="ECO:0000259" key="3">
    <source>
        <dbReference type="Pfam" id="PF00496"/>
    </source>
</evidence>
<dbReference type="InterPro" id="IPR000914">
    <property type="entry name" value="SBP_5_dom"/>
</dbReference>
<dbReference type="EMBL" id="AP009493">
    <property type="protein sequence ID" value="BAG19836.1"/>
    <property type="molecule type" value="Genomic_DNA"/>
</dbReference>
<feature type="chain" id="PRO_5002770225" evidence="2">
    <location>
        <begin position="43"/>
        <end position="564"/>
    </location>
</feature>
<dbReference type="PANTHER" id="PTHR30290">
    <property type="entry name" value="PERIPLASMIC BINDING COMPONENT OF ABC TRANSPORTER"/>
    <property type="match status" value="1"/>
</dbReference>
<dbReference type="GO" id="GO:0043190">
    <property type="term" value="C:ATP-binding cassette (ABC) transporter complex"/>
    <property type="evidence" value="ECO:0007669"/>
    <property type="project" value="InterPro"/>
</dbReference>
<reference evidence="5" key="1">
    <citation type="journal article" date="2008" name="J. Bacteriol.">
        <title>Genome sequence of the streptomycin-producing microorganism Streptomyces griseus IFO 13350.</title>
        <authorList>
            <person name="Ohnishi Y."/>
            <person name="Ishikawa J."/>
            <person name="Hara H."/>
            <person name="Suzuki H."/>
            <person name="Ikenoya M."/>
            <person name="Ikeda H."/>
            <person name="Yamashita A."/>
            <person name="Hattori M."/>
            <person name="Horinouchi S."/>
        </authorList>
    </citation>
    <scope>NUCLEOTIDE SEQUENCE [LARGE SCALE GENOMIC DNA]</scope>
    <source>
        <strain evidence="5">JCM 4626 / NBRC 13350</strain>
    </source>
</reference>
<gene>
    <name evidence="4" type="ordered locus">SGR_3007</name>
</gene>
<evidence type="ECO:0000256" key="1">
    <source>
        <dbReference type="SAM" id="MobiDB-lite"/>
    </source>
</evidence>
<dbReference type="Gene3D" id="3.10.105.10">
    <property type="entry name" value="Dipeptide-binding Protein, Domain 3"/>
    <property type="match status" value="1"/>
</dbReference>
<dbReference type="Proteomes" id="UP000001685">
    <property type="component" value="Chromosome"/>
</dbReference>
<dbReference type="InterPro" id="IPR039424">
    <property type="entry name" value="SBP_5"/>
</dbReference>
<dbReference type="GO" id="GO:0015833">
    <property type="term" value="P:peptide transport"/>
    <property type="evidence" value="ECO:0007669"/>
    <property type="project" value="TreeGrafter"/>
</dbReference>
<evidence type="ECO:0000313" key="5">
    <source>
        <dbReference type="Proteomes" id="UP000001685"/>
    </source>
</evidence>
<feature type="signal peptide" evidence="2">
    <location>
        <begin position="1"/>
        <end position="42"/>
    </location>
</feature>
<name>B1W542_STRGG</name>
<protein>
    <submittedName>
        <fullName evidence="4">ABC transporter solute-binding protein</fullName>
    </submittedName>
</protein>
<dbReference type="AlphaFoldDB" id="B1W542"/>
<dbReference type="eggNOG" id="COG0747">
    <property type="taxonomic scope" value="Bacteria"/>
</dbReference>
<dbReference type="HOGENOM" id="CLU_017028_7_4_11"/>
<dbReference type="PATRIC" id="fig|455632.4.peg.3069"/>